<evidence type="ECO:0000256" key="2">
    <source>
        <dbReference type="SAM" id="Phobius"/>
    </source>
</evidence>
<organism evidence="3 4">
    <name type="scientific">Postia placenta MAD-698-R-SB12</name>
    <dbReference type="NCBI Taxonomy" id="670580"/>
    <lineage>
        <taxon>Eukaryota</taxon>
        <taxon>Fungi</taxon>
        <taxon>Dikarya</taxon>
        <taxon>Basidiomycota</taxon>
        <taxon>Agaricomycotina</taxon>
        <taxon>Agaricomycetes</taxon>
        <taxon>Polyporales</taxon>
        <taxon>Adustoporiaceae</taxon>
        <taxon>Rhodonia</taxon>
    </lineage>
</organism>
<dbReference type="RefSeq" id="XP_024338252.1">
    <property type="nucleotide sequence ID" value="XM_024480888.1"/>
</dbReference>
<keyword evidence="2" id="KW-0472">Membrane</keyword>
<dbReference type="Proteomes" id="UP000194127">
    <property type="component" value="Unassembled WGS sequence"/>
</dbReference>
<evidence type="ECO:0000313" key="3">
    <source>
        <dbReference type="EMBL" id="OSX61458.1"/>
    </source>
</evidence>
<evidence type="ECO:0000256" key="1">
    <source>
        <dbReference type="SAM" id="MobiDB-lite"/>
    </source>
</evidence>
<protein>
    <submittedName>
        <fullName evidence="3">Uncharacterized protein</fullName>
    </submittedName>
</protein>
<dbReference type="EMBL" id="KZ110598">
    <property type="protein sequence ID" value="OSX61458.1"/>
    <property type="molecule type" value="Genomic_DNA"/>
</dbReference>
<accession>A0A1X6MYK3</accession>
<name>A0A1X6MYK3_9APHY</name>
<dbReference type="AlphaFoldDB" id="A0A1X6MYK3"/>
<keyword evidence="2" id="KW-0812">Transmembrane</keyword>
<feature type="region of interest" description="Disordered" evidence="1">
    <location>
        <begin position="142"/>
        <end position="162"/>
    </location>
</feature>
<dbReference type="STRING" id="670580.A0A1X6MYK3"/>
<gene>
    <name evidence="3" type="ORF">POSPLADRAFT_1057224</name>
</gene>
<sequence length="169" mass="18230">MAVLFRDGTVHFALVVGLNAANIAVTLLLGASTIHATIYNHSAVSVQEYLDISGPTEFISTVVLCRFFLNLRYFSSPDVNNSCEMLEGDTQAPNDDFEGDLNGLNDAVEINMARDLDDCEKPPSGTNKAQTGTTTTAVCKQATGEGGTANRELPEAPDEDFHQRVTKFV</sequence>
<keyword evidence="2" id="KW-1133">Transmembrane helix</keyword>
<evidence type="ECO:0000313" key="4">
    <source>
        <dbReference type="Proteomes" id="UP000194127"/>
    </source>
</evidence>
<feature type="transmembrane region" description="Helical" evidence="2">
    <location>
        <begin position="12"/>
        <end position="31"/>
    </location>
</feature>
<dbReference type="GeneID" id="36325838"/>
<reference evidence="3 4" key="1">
    <citation type="submission" date="2017-04" db="EMBL/GenBank/DDBJ databases">
        <title>Genome Sequence of the Model Brown-Rot Fungus Postia placenta SB12.</title>
        <authorList>
            <consortium name="DOE Joint Genome Institute"/>
            <person name="Gaskell J."/>
            <person name="Kersten P."/>
            <person name="Larrondo L.F."/>
            <person name="Canessa P."/>
            <person name="Martinez D."/>
            <person name="Hibbett D."/>
            <person name="Schmoll M."/>
            <person name="Kubicek C.P."/>
            <person name="Martinez A.T."/>
            <person name="Yadav J."/>
            <person name="Master E."/>
            <person name="Magnuson J.K."/>
            <person name="James T."/>
            <person name="Yaver D."/>
            <person name="Berka R."/>
            <person name="Labutti K."/>
            <person name="Lipzen A."/>
            <person name="Aerts A."/>
            <person name="Barry K."/>
            <person name="Henrissat B."/>
            <person name="Blanchette R."/>
            <person name="Grigoriev I."/>
            <person name="Cullen D."/>
        </authorList>
    </citation>
    <scope>NUCLEOTIDE SEQUENCE [LARGE SCALE GENOMIC DNA]</scope>
    <source>
        <strain evidence="3 4">MAD-698-R-SB12</strain>
    </source>
</reference>
<keyword evidence="4" id="KW-1185">Reference proteome</keyword>
<dbReference type="OrthoDB" id="10436640at2759"/>
<proteinExistence type="predicted"/>